<protein>
    <submittedName>
        <fullName evidence="1">Uncharacterized protein</fullName>
    </submittedName>
</protein>
<evidence type="ECO:0000313" key="1">
    <source>
        <dbReference type="EMBL" id="JAH01238.1"/>
    </source>
</evidence>
<proteinExistence type="predicted"/>
<sequence length="24" mass="2799">MIWGFSLILVARSFCVRPLFCRPS</sequence>
<name>A0A0E9PBP6_ANGAN</name>
<accession>A0A0E9PBP6</accession>
<dbReference type="EMBL" id="GBXM01107339">
    <property type="protein sequence ID" value="JAH01238.1"/>
    <property type="molecule type" value="Transcribed_RNA"/>
</dbReference>
<dbReference type="AlphaFoldDB" id="A0A0E9PBP6"/>
<reference evidence="1" key="1">
    <citation type="submission" date="2014-11" db="EMBL/GenBank/DDBJ databases">
        <authorList>
            <person name="Amaro Gonzalez C."/>
        </authorList>
    </citation>
    <scope>NUCLEOTIDE SEQUENCE</scope>
</reference>
<reference evidence="1" key="2">
    <citation type="journal article" date="2015" name="Fish Shellfish Immunol.">
        <title>Early steps in the European eel (Anguilla anguilla)-Vibrio vulnificus interaction in the gills: Role of the RtxA13 toxin.</title>
        <authorList>
            <person name="Callol A."/>
            <person name="Pajuelo D."/>
            <person name="Ebbesson L."/>
            <person name="Teles M."/>
            <person name="MacKenzie S."/>
            <person name="Amaro C."/>
        </authorList>
    </citation>
    <scope>NUCLEOTIDE SEQUENCE</scope>
</reference>
<organism evidence="1">
    <name type="scientific">Anguilla anguilla</name>
    <name type="common">European freshwater eel</name>
    <name type="synonym">Muraena anguilla</name>
    <dbReference type="NCBI Taxonomy" id="7936"/>
    <lineage>
        <taxon>Eukaryota</taxon>
        <taxon>Metazoa</taxon>
        <taxon>Chordata</taxon>
        <taxon>Craniata</taxon>
        <taxon>Vertebrata</taxon>
        <taxon>Euteleostomi</taxon>
        <taxon>Actinopterygii</taxon>
        <taxon>Neopterygii</taxon>
        <taxon>Teleostei</taxon>
        <taxon>Anguilliformes</taxon>
        <taxon>Anguillidae</taxon>
        <taxon>Anguilla</taxon>
    </lineage>
</organism>